<dbReference type="Proteomes" id="UP000035642">
    <property type="component" value="Unassembled WGS sequence"/>
</dbReference>
<name>A0A0K0D7K7_ANGCA</name>
<evidence type="ECO:0000313" key="2">
    <source>
        <dbReference type="Proteomes" id="UP000035642"/>
    </source>
</evidence>
<accession>A0A0K0D7K7</accession>
<protein>
    <submittedName>
        <fullName evidence="3">Secreted RxLR effector peptide protein</fullName>
    </submittedName>
</protein>
<keyword evidence="2" id="KW-1185">Reference proteome</keyword>
<organism evidence="2 3">
    <name type="scientific">Angiostrongylus cantonensis</name>
    <name type="common">Rat lungworm</name>
    <dbReference type="NCBI Taxonomy" id="6313"/>
    <lineage>
        <taxon>Eukaryota</taxon>
        <taxon>Metazoa</taxon>
        <taxon>Ecdysozoa</taxon>
        <taxon>Nematoda</taxon>
        <taxon>Chromadorea</taxon>
        <taxon>Rhabditida</taxon>
        <taxon>Rhabditina</taxon>
        <taxon>Rhabditomorpha</taxon>
        <taxon>Strongyloidea</taxon>
        <taxon>Metastrongylidae</taxon>
        <taxon>Angiostrongylus</taxon>
    </lineage>
</organism>
<sequence length="137" mass="15806">MRVIVFVAFMATRACVAVHMSSEERIERSNGEDSFEEKLKEGYNLLKNEPNAEETMRLLKKLHDMEDEMKDGHTLFPKHNADSLNAVKNYMQNRSDYFETMGDTIEQINRNNNVATALFQGDVILTKFVHFSKGTLK</sequence>
<reference evidence="2" key="1">
    <citation type="submission" date="2012-09" db="EMBL/GenBank/DDBJ databases">
        <authorList>
            <person name="Martin A.A."/>
        </authorList>
    </citation>
    <scope>NUCLEOTIDE SEQUENCE</scope>
</reference>
<proteinExistence type="predicted"/>
<evidence type="ECO:0000256" key="1">
    <source>
        <dbReference type="SAM" id="SignalP"/>
    </source>
</evidence>
<feature type="signal peptide" evidence="1">
    <location>
        <begin position="1"/>
        <end position="17"/>
    </location>
</feature>
<feature type="chain" id="PRO_5005326763" evidence="1">
    <location>
        <begin position="18"/>
        <end position="137"/>
    </location>
</feature>
<reference evidence="3" key="2">
    <citation type="submission" date="2017-02" db="UniProtKB">
        <authorList>
            <consortium name="WormBaseParasite"/>
        </authorList>
    </citation>
    <scope>IDENTIFICATION</scope>
</reference>
<evidence type="ECO:0000313" key="3">
    <source>
        <dbReference type="WBParaSite" id="ACAC_0000605201-mRNA-1"/>
    </source>
</evidence>
<keyword evidence="1" id="KW-0732">Signal</keyword>
<dbReference type="WBParaSite" id="ACAC_0000605201-mRNA-1">
    <property type="protein sequence ID" value="ACAC_0000605201-mRNA-1"/>
    <property type="gene ID" value="ACAC_0000605201"/>
</dbReference>
<dbReference type="AlphaFoldDB" id="A0A0K0D7K7"/>